<gene>
    <name evidence="1" type="ORF">Patl1_21950</name>
</gene>
<evidence type="ECO:0000313" key="2">
    <source>
        <dbReference type="Proteomes" id="UP001164250"/>
    </source>
</evidence>
<reference evidence="2" key="1">
    <citation type="journal article" date="2023" name="G3 (Bethesda)">
        <title>Genome assembly and association tests identify interacting loci associated with vigor, precocity, and sex in interspecific pistachio rootstocks.</title>
        <authorList>
            <person name="Palmer W."/>
            <person name="Jacygrad E."/>
            <person name="Sagayaradj S."/>
            <person name="Cavanaugh K."/>
            <person name="Han R."/>
            <person name="Bertier L."/>
            <person name="Beede B."/>
            <person name="Kafkas S."/>
            <person name="Golino D."/>
            <person name="Preece J."/>
            <person name="Michelmore R."/>
        </authorList>
    </citation>
    <scope>NUCLEOTIDE SEQUENCE [LARGE SCALE GENOMIC DNA]</scope>
</reference>
<evidence type="ECO:0000313" key="1">
    <source>
        <dbReference type="EMBL" id="KAJ0099040.1"/>
    </source>
</evidence>
<dbReference type="Proteomes" id="UP001164250">
    <property type="component" value="Chromosome 4"/>
</dbReference>
<sequence length="326" mass="36674">MAQDTRDVANGSRCDPSRCLYAKHFRYLFQDSYCPWHGSRHPLLQGARQTPRPLCGYILEIFVHKVFARLSQLTNDLERPRFDRVAGESHARPPTESRPGHVALIAGFYEDPSAVTKGWKANPVEFDSVFNQNQHTISDVLYQYGSVNAEASFLDEWSSDQFQTLLNRSNEDPKLKELLLQDNRVISLHLLGCDSNGHAHWPFSSIYLNKVKVIDHIAKRSHGDGHPTNTDTPLIVWETGVNYPKPLSGTNHSDCGFRFVDEYAHDTPTAEEWGLHGIEGVDVNQADIAPIMSTHLGLPCPVNSVGNLPPEYIKMNEVSAVDFIEK</sequence>
<name>A0ACC1BJC5_9ROSI</name>
<protein>
    <submittedName>
        <fullName evidence="1">Uncharacterized protein</fullName>
    </submittedName>
</protein>
<comment type="caution">
    <text evidence="1">The sequence shown here is derived from an EMBL/GenBank/DDBJ whole genome shotgun (WGS) entry which is preliminary data.</text>
</comment>
<keyword evidence="2" id="KW-1185">Reference proteome</keyword>
<organism evidence="1 2">
    <name type="scientific">Pistacia atlantica</name>
    <dbReference type="NCBI Taxonomy" id="434234"/>
    <lineage>
        <taxon>Eukaryota</taxon>
        <taxon>Viridiplantae</taxon>
        <taxon>Streptophyta</taxon>
        <taxon>Embryophyta</taxon>
        <taxon>Tracheophyta</taxon>
        <taxon>Spermatophyta</taxon>
        <taxon>Magnoliopsida</taxon>
        <taxon>eudicotyledons</taxon>
        <taxon>Gunneridae</taxon>
        <taxon>Pentapetalae</taxon>
        <taxon>rosids</taxon>
        <taxon>malvids</taxon>
        <taxon>Sapindales</taxon>
        <taxon>Anacardiaceae</taxon>
        <taxon>Pistacia</taxon>
    </lineage>
</organism>
<dbReference type="EMBL" id="CM047900">
    <property type="protein sequence ID" value="KAJ0099040.1"/>
    <property type="molecule type" value="Genomic_DNA"/>
</dbReference>
<accession>A0ACC1BJC5</accession>
<proteinExistence type="predicted"/>